<keyword evidence="2" id="KW-1185">Reference proteome</keyword>
<accession>A0AAV7LYX9</accession>
<comment type="caution">
    <text evidence="1">The sequence shown here is derived from an EMBL/GenBank/DDBJ whole genome shotgun (WGS) entry which is preliminary data.</text>
</comment>
<dbReference type="AlphaFoldDB" id="A0AAV7LYX9"/>
<proteinExistence type="predicted"/>
<dbReference type="Proteomes" id="UP001066276">
    <property type="component" value="Chromosome 10"/>
</dbReference>
<gene>
    <name evidence="1" type="ORF">NDU88_001887</name>
</gene>
<dbReference type="EMBL" id="JANPWB010000014">
    <property type="protein sequence ID" value="KAJ1096756.1"/>
    <property type="molecule type" value="Genomic_DNA"/>
</dbReference>
<evidence type="ECO:0000313" key="1">
    <source>
        <dbReference type="EMBL" id="KAJ1096756.1"/>
    </source>
</evidence>
<protein>
    <submittedName>
        <fullName evidence="1">Uncharacterized protein</fullName>
    </submittedName>
</protein>
<sequence length="92" mass="10389">MFAKLSISANTVQRYTKGFFNVFSMVKFKNLSVGLPVLIACGKVTNFTRGHRREGTIARQADLARNYNVTLSAQRCEEEVRPRQRGVAPQLK</sequence>
<evidence type="ECO:0000313" key="2">
    <source>
        <dbReference type="Proteomes" id="UP001066276"/>
    </source>
</evidence>
<name>A0AAV7LYX9_PLEWA</name>
<reference evidence="1" key="1">
    <citation type="journal article" date="2022" name="bioRxiv">
        <title>Sequencing and chromosome-scale assembly of the giantPleurodeles waltlgenome.</title>
        <authorList>
            <person name="Brown T."/>
            <person name="Elewa A."/>
            <person name="Iarovenko S."/>
            <person name="Subramanian E."/>
            <person name="Araus A.J."/>
            <person name="Petzold A."/>
            <person name="Susuki M."/>
            <person name="Suzuki K.-i.T."/>
            <person name="Hayashi T."/>
            <person name="Toyoda A."/>
            <person name="Oliveira C."/>
            <person name="Osipova E."/>
            <person name="Leigh N.D."/>
            <person name="Simon A."/>
            <person name="Yun M.H."/>
        </authorList>
    </citation>
    <scope>NUCLEOTIDE SEQUENCE</scope>
    <source>
        <strain evidence="1">20211129_DDA</strain>
        <tissue evidence="1">Liver</tissue>
    </source>
</reference>
<organism evidence="1 2">
    <name type="scientific">Pleurodeles waltl</name>
    <name type="common">Iberian ribbed newt</name>
    <dbReference type="NCBI Taxonomy" id="8319"/>
    <lineage>
        <taxon>Eukaryota</taxon>
        <taxon>Metazoa</taxon>
        <taxon>Chordata</taxon>
        <taxon>Craniata</taxon>
        <taxon>Vertebrata</taxon>
        <taxon>Euteleostomi</taxon>
        <taxon>Amphibia</taxon>
        <taxon>Batrachia</taxon>
        <taxon>Caudata</taxon>
        <taxon>Salamandroidea</taxon>
        <taxon>Salamandridae</taxon>
        <taxon>Pleurodelinae</taxon>
        <taxon>Pleurodeles</taxon>
    </lineage>
</organism>